<accession>A0A2R6WGF6</accession>
<gene>
    <name evidence="2" type="ORF">MARPO_0093s0021</name>
</gene>
<dbReference type="Gramene" id="Mp5g10990.1">
    <property type="protein sequence ID" value="Mp5g10990.1.cds"/>
    <property type="gene ID" value="Mp5g10990"/>
</dbReference>
<evidence type="ECO:0000313" key="2">
    <source>
        <dbReference type="EMBL" id="PTQ32938.1"/>
    </source>
</evidence>
<feature type="region of interest" description="Disordered" evidence="1">
    <location>
        <begin position="1"/>
        <end position="25"/>
    </location>
</feature>
<dbReference type="EMBL" id="KZ772765">
    <property type="protein sequence ID" value="PTQ32938.1"/>
    <property type="molecule type" value="Genomic_DNA"/>
</dbReference>
<feature type="compositionally biased region" description="Basic and acidic residues" evidence="1">
    <location>
        <begin position="13"/>
        <end position="25"/>
    </location>
</feature>
<dbReference type="Proteomes" id="UP000244005">
    <property type="component" value="Unassembled WGS sequence"/>
</dbReference>
<reference evidence="3" key="1">
    <citation type="journal article" date="2017" name="Cell">
        <title>Insights into land plant evolution garnered from the Marchantia polymorpha genome.</title>
        <authorList>
            <person name="Bowman J.L."/>
            <person name="Kohchi T."/>
            <person name="Yamato K.T."/>
            <person name="Jenkins J."/>
            <person name="Shu S."/>
            <person name="Ishizaki K."/>
            <person name="Yamaoka S."/>
            <person name="Nishihama R."/>
            <person name="Nakamura Y."/>
            <person name="Berger F."/>
            <person name="Adam C."/>
            <person name="Aki S.S."/>
            <person name="Althoff F."/>
            <person name="Araki T."/>
            <person name="Arteaga-Vazquez M.A."/>
            <person name="Balasubrmanian S."/>
            <person name="Barry K."/>
            <person name="Bauer D."/>
            <person name="Boehm C.R."/>
            <person name="Briginshaw L."/>
            <person name="Caballero-Perez J."/>
            <person name="Catarino B."/>
            <person name="Chen F."/>
            <person name="Chiyoda S."/>
            <person name="Chovatia M."/>
            <person name="Davies K.M."/>
            <person name="Delmans M."/>
            <person name="Demura T."/>
            <person name="Dierschke T."/>
            <person name="Dolan L."/>
            <person name="Dorantes-Acosta A.E."/>
            <person name="Eklund D.M."/>
            <person name="Florent S.N."/>
            <person name="Flores-Sandoval E."/>
            <person name="Fujiyama A."/>
            <person name="Fukuzawa H."/>
            <person name="Galik B."/>
            <person name="Grimanelli D."/>
            <person name="Grimwood J."/>
            <person name="Grossniklaus U."/>
            <person name="Hamada T."/>
            <person name="Haseloff J."/>
            <person name="Hetherington A.J."/>
            <person name="Higo A."/>
            <person name="Hirakawa Y."/>
            <person name="Hundley H.N."/>
            <person name="Ikeda Y."/>
            <person name="Inoue K."/>
            <person name="Inoue S.I."/>
            <person name="Ishida S."/>
            <person name="Jia Q."/>
            <person name="Kakita M."/>
            <person name="Kanazawa T."/>
            <person name="Kawai Y."/>
            <person name="Kawashima T."/>
            <person name="Kennedy M."/>
            <person name="Kinose K."/>
            <person name="Kinoshita T."/>
            <person name="Kohara Y."/>
            <person name="Koide E."/>
            <person name="Komatsu K."/>
            <person name="Kopischke S."/>
            <person name="Kubo M."/>
            <person name="Kyozuka J."/>
            <person name="Lagercrantz U."/>
            <person name="Lin S.S."/>
            <person name="Lindquist E."/>
            <person name="Lipzen A.M."/>
            <person name="Lu C.W."/>
            <person name="De Luna E."/>
            <person name="Martienssen R.A."/>
            <person name="Minamino N."/>
            <person name="Mizutani M."/>
            <person name="Mizutani M."/>
            <person name="Mochizuki N."/>
            <person name="Monte I."/>
            <person name="Mosher R."/>
            <person name="Nagasaki H."/>
            <person name="Nakagami H."/>
            <person name="Naramoto S."/>
            <person name="Nishitani K."/>
            <person name="Ohtani M."/>
            <person name="Okamoto T."/>
            <person name="Okumura M."/>
            <person name="Phillips J."/>
            <person name="Pollak B."/>
            <person name="Reinders A."/>
            <person name="Rovekamp M."/>
            <person name="Sano R."/>
            <person name="Sawa S."/>
            <person name="Schmid M.W."/>
            <person name="Shirakawa M."/>
            <person name="Solano R."/>
            <person name="Spunde A."/>
            <person name="Suetsugu N."/>
            <person name="Sugano S."/>
            <person name="Sugiyama A."/>
            <person name="Sun R."/>
            <person name="Suzuki Y."/>
            <person name="Takenaka M."/>
            <person name="Takezawa D."/>
            <person name="Tomogane H."/>
            <person name="Tsuzuki M."/>
            <person name="Ueda T."/>
            <person name="Umeda M."/>
            <person name="Ward J.M."/>
            <person name="Watanabe Y."/>
            <person name="Yazaki K."/>
            <person name="Yokoyama R."/>
            <person name="Yoshitake Y."/>
            <person name="Yotsui I."/>
            <person name="Zachgo S."/>
            <person name="Schmutz J."/>
        </authorList>
    </citation>
    <scope>NUCLEOTIDE SEQUENCE [LARGE SCALE GENOMIC DNA]</scope>
    <source>
        <strain evidence="3">Tak-1</strain>
    </source>
</reference>
<name>A0A2R6WGF6_MARPO</name>
<organism evidence="2 3">
    <name type="scientific">Marchantia polymorpha</name>
    <name type="common">Common liverwort</name>
    <name type="synonym">Marchantia aquatica</name>
    <dbReference type="NCBI Taxonomy" id="3197"/>
    <lineage>
        <taxon>Eukaryota</taxon>
        <taxon>Viridiplantae</taxon>
        <taxon>Streptophyta</taxon>
        <taxon>Embryophyta</taxon>
        <taxon>Marchantiophyta</taxon>
        <taxon>Marchantiopsida</taxon>
        <taxon>Marchantiidae</taxon>
        <taxon>Marchantiales</taxon>
        <taxon>Marchantiaceae</taxon>
        <taxon>Marchantia</taxon>
    </lineage>
</organism>
<sequence>MDGRAQNSRAWRRKDSPALGREETHWKSPQFLELQSAAMLTGMARKNTSEIVVSRTAWERAFPQNCSFVKLDN</sequence>
<dbReference type="AlphaFoldDB" id="A0A2R6WGF6"/>
<proteinExistence type="predicted"/>
<evidence type="ECO:0000313" key="3">
    <source>
        <dbReference type="Proteomes" id="UP000244005"/>
    </source>
</evidence>
<keyword evidence="3" id="KW-1185">Reference proteome</keyword>
<evidence type="ECO:0000256" key="1">
    <source>
        <dbReference type="SAM" id="MobiDB-lite"/>
    </source>
</evidence>
<protein>
    <submittedName>
        <fullName evidence="2">Uncharacterized protein</fullName>
    </submittedName>
</protein>